<dbReference type="InterPro" id="IPR031349">
    <property type="entry name" value="Tfb6"/>
</dbReference>
<dbReference type="OrthoDB" id="2567806at2759"/>
<dbReference type="AlphaFoldDB" id="A0A5N5WYU3"/>
<dbReference type="Pfam" id="PF17110">
    <property type="entry name" value="TFB6"/>
    <property type="match status" value="1"/>
</dbReference>
<feature type="region of interest" description="Disordered" evidence="1">
    <location>
        <begin position="1"/>
        <end position="47"/>
    </location>
</feature>
<feature type="compositionally biased region" description="Polar residues" evidence="1">
    <location>
        <begin position="1"/>
        <end position="10"/>
    </location>
</feature>
<dbReference type="Proteomes" id="UP000326565">
    <property type="component" value="Unassembled WGS sequence"/>
</dbReference>
<dbReference type="PANTHER" id="PTHR37781">
    <property type="entry name" value="TFIIH COMPLEX SUBUNIT"/>
    <property type="match status" value="1"/>
</dbReference>
<protein>
    <submittedName>
        <fullName evidence="2">Uncharacterized protein</fullName>
    </submittedName>
</protein>
<dbReference type="GO" id="GO:0005675">
    <property type="term" value="C:transcription factor TFIIH holo complex"/>
    <property type="evidence" value="ECO:0007669"/>
    <property type="project" value="TreeGrafter"/>
</dbReference>
<feature type="compositionally biased region" description="Acidic residues" evidence="1">
    <location>
        <begin position="200"/>
        <end position="217"/>
    </location>
</feature>
<dbReference type="EMBL" id="ML732248">
    <property type="protein sequence ID" value="KAB8072374.1"/>
    <property type="molecule type" value="Genomic_DNA"/>
</dbReference>
<name>A0A5N5WYU3_9EURO</name>
<organism evidence="2 3">
    <name type="scientific">Aspergillus leporis</name>
    <dbReference type="NCBI Taxonomy" id="41062"/>
    <lineage>
        <taxon>Eukaryota</taxon>
        <taxon>Fungi</taxon>
        <taxon>Dikarya</taxon>
        <taxon>Ascomycota</taxon>
        <taxon>Pezizomycotina</taxon>
        <taxon>Eurotiomycetes</taxon>
        <taxon>Eurotiomycetidae</taxon>
        <taxon>Eurotiales</taxon>
        <taxon>Aspergillaceae</taxon>
        <taxon>Aspergillus</taxon>
        <taxon>Aspergillus subgen. Circumdati</taxon>
    </lineage>
</organism>
<feature type="region of interest" description="Disordered" evidence="1">
    <location>
        <begin position="195"/>
        <end position="217"/>
    </location>
</feature>
<accession>A0A5N5WYU3</accession>
<evidence type="ECO:0000313" key="3">
    <source>
        <dbReference type="Proteomes" id="UP000326565"/>
    </source>
</evidence>
<reference evidence="2 3" key="1">
    <citation type="submission" date="2019-04" db="EMBL/GenBank/DDBJ databases">
        <title>Friends and foes A comparative genomics study of 23 Aspergillus species from section Flavi.</title>
        <authorList>
            <consortium name="DOE Joint Genome Institute"/>
            <person name="Kjaerbolling I."/>
            <person name="Vesth T."/>
            <person name="Frisvad J.C."/>
            <person name="Nybo J.L."/>
            <person name="Theobald S."/>
            <person name="Kildgaard S."/>
            <person name="Isbrandt T."/>
            <person name="Kuo A."/>
            <person name="Sato A."/>
            <person name="Lyhne E.K."/>
            <person name="Kogle M.E."/>
            <person name="Wiebenga A."/>
            <person name="Kun R.S."/>
            <person name="Lubbers R.J."/>
            <person name="Makela M.R."/>
            <person name="Barry K."/>
            <person name="Chovatia M."/>
            <person name="Clum A."/>
            <person name="Daum C."/>
            <person name="Haridas S."/>
            <person name="He G."/>
            <person name="LaButti K."/>
            <person name="Lipzen A."/>
            <person name="Mondo S."/>
            <person name="Riley R."/>
            <person name="Salamov A."/>
            <person name="Simmons B.A."/>
            <person name="Magnuson J.K."/>
            <person name="Henrissat B."/>
            <person name="Mortensen U.H."/>
            <person name="Larsen T.O."/>
            <person name="Devries R.P."/>
            <person name="Grigoriev I.V."/>
            <person name="Machida M."/>
            <person name="Baker S.E."/>
            <person name="Andersen M.R."/>
        </authorList>
    </citation>
    <scope>NUCLEOTIDE SEQUENCE [LARGE SCALE GENOMIC DNA]</scope>
    <source>
        <strain evidence="2 3">CBS 151.66</strain>
    </source>
</reference>
<gene>
    <name evidence="2" type="ORF">BDV29DRAFT_3302</name>
</gene>
<dbReference type="PANTHER" id="PTHR37781:SF1">
    <property type="entry name" value="ADR380WP"/>
    <property type="match status" value="1"/>
</dbReference>
<evidence type="ECO:0000256" key="1">
    <source>
        <dbReference type="SAM" id="MobiDB-lite"/>
    </source>
</evidence>
<proteinExistence type="predicted"/>
<evidence type="ECO:0000313" key="2">
    <source>
        <dbReference type="EMBL" id="KAB8072374.1"/>
    </source>
</evidence>
<sequence>MSSTTSNTQPGGFLQPSLPSPAPLTSTATPSILPRPRSHPLKAGSTKETSVINHVDKMILTINRRHAKKFSSAFDGQAQPESEKGYESFKEVAKDIEVLVDILWVTGTPSLQIPYLISLAVYINTYLPEYPFSPKATFQLLRKLDSVFASLLTGEDVNSGAPLPGFETRRNIVSMTEKVRIKSIAETCRVAVVEAREQVDGPDDEDEDDFSDGDDDFDDIYGAADYAAPGRWEMETARVFEKTIQLLGDELGKEGEFCDTDLAPGNTCQGESK</sequence>
<keyword evidence="3" id="KW-1185">Reference proteome</keyword>